<dbReference type="Proteomes" id="UP000814176">
    <property type="component" value="Unassembled WGS sequence"/>
</dbReference>
<proteinExistence type="predicted"/>
<name>A0ABQ8K511_9APHY</name>
<keyword evidence="3" id="KW-1185">Reference proteome</keyword>
<reference evidence="2 3" key="1">
    <citation type="journal article" date="2021" name="Environ. Microbiol.">
        <title>Gene family expansions and transcriptome signatures uncover fungal adaptations to wood decay.</title>
        <authorList>
            <person name="Hage H."/>
            <person name="Miyauchi S."/>
            <person name="Viragh M."/>
            <person name="Drula E."/>
            <person name="Min B."/>
            <person name="Chaduli D."/>
            <person name="Navarro D."/>
            <person name="Favel A."/>
            <person name="Norest M."/>
            <person name="Lesage-Meessen L."/>
            <person name="Balint B."/>
            <person name="Merenyi Z."/>
            <person name="de Eugenio L."/>
            <person name="Morin E."/>
            <person name="Martinez A.T."/>
            <person name="Baldrian P."/>
            <person name="Stursova M."/>
            <person name="Martinez M.J."/>
            <person name="Novotny C."/>
            <person name="Magnuson J.K."/>
            <person name="Spatafora J.W."/>
            <person name="Maurice S."/>
            <person name="Pangilinan J."/>
            <person name="Andreopoulos W."/>
            <person name="LaButti K."/>
            <person name="Hundley H."/>
            <person name="Na H."/>
            <person name="Kuo A."/>
            <person name="Barry K."/>
            <person name="Lipzen A."/>
            <person name="Henrissat B."/>
            <person name="Riley R."/>
            <person name="Ahrendt S."/>
            <person name="Nagy L.G."/>
            <person name="Grigoriev I.V."/>
            <person name="Martin F."/>
            <person name="Rosso M.N."/>
        </authorList>
    </citation>
    <scope>NUCLEOTIDE SEQUENCE [LARGE SCALE GENOMIC DNA]</scope>
    <source>
        <strain evidence="2 3">CIRM-BRFM 1785</strain>
    </source>
</reference>
<comment type="caution">
    <text evidence="2">The sequence shown here is derived from an EMBL/GenBank/DDBJ whole genome shotgun (WGS) entry which is preliminary data.</text>
</comment>
<dbReference type="EMBL" id="JADCUA010000024">
    <property type="protein sequence ID" value="KAH9831733.1"/>
    <property type="molecule type" value="Genomic_DNA"/>
</dbReference>
<evidence type="ECO:0000256" key="1">
    <source>
        <dbReference type="SAM" id="MobiDB-lite"/>
    </source>
</evidence>
<feature type="region of interest" description="Disordered" evidence="1">
    <location>
        <begin position="70"/>
        <end position="98"/>
    </location>
</feature>
<organism evidence="2 3">
    <name type="scientific">Rhodofomes roseus</name>
    <dbReference type="NCBI Taxonomy" id="34475"/>
    <lineage>
        <taxon>Eukaryota</taxon>
        <taxon>Fungi</taxon>
        <taxon>Dikarya</taxon>
        <taxon>Basidiomycota</taxon>
        <taxon>Agaricomycotina</taxon>
        <taxon>Agaricomycetes</taxon>
        <taxon>Polyporales</taxon>
        <taxon>Rhodofomes</taxon>
    </lineage>
</organism>
<evidence type="ECO:0000313" key="3">
    <source>
        <dbReference type="Proteomes" id="UP000814176"/>
    </source>
</evidence>
<accession>A0ABQ8K511</accession>
<evidence type="ECO:0000313" key="2">
    <source>
        <dbReference type="EMBL" id="KAH9831733.1"/>
    </source>
</evidence>
<feature type="compositionally biased region" description="Polar residues" evidence="1">
    <location>
        <begin position="88"/>
        <end position="98"/>
    </location>
</feature>
<sequence>MTARALASRSFAGCRSLGCFQNHYTGTHKKAQVNLKNQIQDPNQAELMNGCKIRRSFPSMLIKMHSHAVTHGTSHIPGDSGQHPPSHPNTSHATTMSSESSTVSYVPTPYVPPGHWPHITGIFHNHDHTILNPDFFSEVPIEYLVLARLGYETCDMRLYPHTSVLILDIVRVKFASSVLRPYGWVVMDIYGPVHLTRPIHSAWRDVLAFQGWCLDLAYQADTNNRANFNPCIIYLPRSCFMEPVVPQPARTWMYVWESVISCFKSMSCHDEDTVFDSEVEMGSMGESGEMGI</sequence>
<protein>
    <submittedName>
        <fullName evidence="2">Uncharacterized protein</fullName>
    </submittedName>
</protein>
<dbReference type="GeneID" id="72002513"/>
<dbReference type="RefSeq" id="XP_047774830.1">
    <property type="nucleotide sequence ID" value="XM_047921781.1"/>
</dbReference>
<gene>
    <name evidence="2" type="ORF">C8Q71DRAFT_726625</name>
</gene>